<proteinExistence type="predicted"/>
<organism evidence="1 2">
    <name type="scientific">Orbilia oligospora</name>
    <name type="common">Nematode-trapping fungus</name>
    <name type="synonym">Arthrobotrys oligospora</name>
    <dbReference type="NCBI Taxonomy" id="2813651"/>
    <lineage>
        <taxon>Eukaryota</taxon>
        <taxon>Fungi</taxon>
        <taxon>Dikarya</taxon>
        <taxon>Ascomycota</taxon>
        <taxon>Pezizomycotina</taxon>
        <taxon>Orbiliomycetes</taxon>
        <taxon>Orbiliales</taxon>
        <taxon>Orbiliaceae</taxon>
        <taxon>Orbilia</taxon>
    </lineage>
</organism>
<evidence type="ECO:0000313" key="1">
    <source>
        <dbReference type="EMBL" id="TGJ73270.1"/>
    </source>
</evidence>
<evidence type="ECO:0000313" key="2">
    <source>
        <dbReference type="Proteomes" id="UP000297595"/>
    </source>
</evidence>
<name>A0A8H2E689_ORBOL</name>
<gene>
    <name evidence="1" type="ORF">EYR41_000378</name>
</gene>
<dbReference type="Proteomes" id="UP000297595">
    <property type="component" value="Unassembled WGS sequence"/>
</dbReference>
<comment type="caution">
    <text evidence="1">The sequence shown here is derived from an EMBL/GenBank/DDBJ whole genome shotgun (WGS) entry which is preliminary data.</text>
</comment>
<dbReference type="EMBL" id="SOZJ01000001">
    <property type="protein sequence ID" value="TGJ73270.1"/>
    <property type="molecule type" value="Genomic_DNA"/>
</dbReference>
<protein>
    <submittedName>
        <fullName evidence="1">Uncharacterized protein</fullName>
    </submittedName>
</protein>
<accession>A0A8H2E689</accession>
<reference evidence="1 2" key="1">
    <citation type="submission" date="2019-03" db="EMBL/GenBank/DDBJ databases">
        <title>Nematode-trapping fungi genome.</title>
        <authorList>
            <person name="Vidal-Diez De Ulzurrun G."/>
        </authorList>
    </citation>
    <scope>NUCLEOTIDE SEQUENCE [LARGE SCALE GENOMIC DNA]</scope>
    <source>
        <strain evidence="1 2">TWF154</strain>
    </source>
</reference>
<dbReference type="AlphaFoldDB" id="A0A8H2E689"/>
<sequence length="135" mass="15175">MGPRNLELPSAAILMSSGPNERQKKWIYQSIHSRFLFSVSFFLKFSGCAAAPQPRLVPWAIPAVLGRGVDRGPCSTVIFRTSNRFHSGFKFKYLAICDNYPFIDVTIPTFHLCLFWGEAGPDRDMGLNYSVQSPI</sequence>